<protein>
    <submittedName>
        <fullName evidence="1">Uncharacterized protein</fullName>
    </submittedName>
</protein>
<dbReference type="Proteomes" id="UP000627573">
    <property type="component" value="Unassembled WGS sequence"/>
</dbReference>
<dbReference type="EMBL" id="JAECSB010000043">
    <property type="protein sequence ID" value="MBH5143673.1"/>
    <property type="molecule type" value="Genomic_DNA"/>
</dbReference>
<proteinExistence type="predicted"/>
<name>A0A7K2VAU1_RHOER</name>
<reference evidence="1 2" key="1">
    <citation type="submission" date="2020-12" db="EMBL/GenBank/DDBJ databases">
        <title>Draft genome sequence of furan degrading bacterial strain FUR100.</title>
        <authorList>
            <person name="Woiski C."/>
        </authorList>
    </citation>
    <scope>NUCLEOTIDE SEQUENCE [LARGE SCALE GENOMIC DNA]</scope>
    <source>
        <strain evidence="1 2">FUR100</strain>
    </source>
</reference>
<dbReference type="AlphaFoldDB" id="A0A7K2VAU1"/>
<evidence type="ECO:0000313" key="2">
    <source>
        <dbReference type="Proteomes" id="UP000627573"/>
    </source>
</evidence>
<dbReference type="KEGG" id="reb:XU06_30680"/>
<organism evidence="1 2">
    <name type="scientific">Rhodococcus erythropolis</name>
    <name type="common">Arthrobacter picolinophilus</name>
    <dbReference type="NCBI Taxonomy" id="1833"/>
    <lineage>
        <taxon>Bacteria</taxon>
        <taxon>Bacillati</taxon>
        <taxon>Actinomycetota</taxon>
        <taxon>Actinomycetes</taxon>
        <taxon>Mycobacteriales</taxon>
        <taxon>Nocardiaceae</taxon>
        <taxon>Rhodococcus</taxon>
        <taxon>Rhodococcus erythropolis group</taxon>
    </lineage>
</organism>
<sequence>MAAVEFLLAEPDAYLYRRRYLDLITHTLGPDGTAVTDYTAAEKYLLTADRCRRAIQRTTDLYAVPTRKPGNDASR</sequence>
<evidence type="ECO:0000313" key="1">
    <source>
        <dbReference type="EMBL" id="MBH5143673.1"/>
    </source>
</evidence>
<comment type="caution">
    <text evidence="1">The sequence shown here is derived from an EMBL/GenBank/DDBJ whole genome shotgun (WGS) entry which is preliminary data.</text>
</comment>
<keyword evidence="2" id="KW-1185">Reference proteome</keyword>
<accession>A0A7K2VAU1</accession>
<gene>
    <name evidence="1" type="ORF">I3517_13750</name>
</gene>